<comment type="similarity">
    <text evidence="1 9">Belongs to the CcmH/CycL/Ccl2/NrfF family.</text>
</comment>
<evidence type="ECO:0000256" key="2">
    <source>
        <dbReference type="ARBA" id="ARBA00022617"/>
    </source>
</evidence>
<feature type="domain" description="CcmH/CycL/Ccl2/NrfF N-terminal" evidence="10">
    <location>
        <begin position="14"/>
        <end position="158"/>
    </location>
</feature>
<comment type="subcellular location">
    <subcellularLocation>
        <location evidence="8">Membrane</location>
        <topology evidence="8">Single-pass membrane protein</topology>
        <orientation evidence="8">Periplasmic side</orientation>
    </subcellularLocation>
</comment>
<sequence length="165" mass="18555">MSPRLRQGLLAAVLTVGLSATAWAVQPDEMLKDPALEARAREVSRELRCVVCQNESIDESNAELARDLRLIVRDRVQKGDSNQQVLDFVVARYGDYVLLKPPFKLSTYALWFGPLAFLLLALWGGWSFFRRPATATADSEPVVAPLSAEEKKRLEKLLRDEDNAR</sequence>
<keyword evidence="12" id="KW-1185">Reference proteome</keyword>
<evidence type="ECO:0000259" key="10">
    <source>
        <dbReference type="Pfam" id="PF03918"/>
    </source>
</evidence>
<accession>A0A1N7JJZ0</accession>
<gene>
    <name evidence="11" type="ORF">SAMN05421779_102345</name>
</gene>
<feature type="signal peptide" evidence="9">
    <location>
        <begin position="1"/>
        <end position="24"/>
    </location>
</feature>
<evidence type="ECO:0000256" key="8">
    <source>
        <dbReference type="ARBA" id="ARBA00060491"/>
    </source>
</evidence>
<evidence type="ECO:0000256" key="5">
    <source>
        <dbReference type="ARBA" id="ARBA00022748"/>
    </source>
</evidence>
<keyword evidence="2 9" id="KW-0349">Heme</keyword>
<keyword evidence="9" id="KW-0472">Membrane</keyword>
<protein>
    <recommendedName>
        <fullName evidence="9">Cytochrome c-type biogenesis protein</fullName>
    </recommendedName>
</protein>
<dbReference type="FunFam" id="1.10.8.640:FF:000001">
    <property type="entry name" value="Cytochrome c-type biogenesis protein"/>
    <property type="match status" value="1"/>
</dbReference>
<dbReference type="Pfam" id="PF03918">
    <property type="entry name" value="CcmH"/>
    <property type="match status" value="1"/>
</dbReference>
<evidence type="ECO:0000256" key="1">
    <source>
        <dbReference type="ARBA" id="ARBA00010342"/>
    </source>
</evidence>
<keyword evidence="5" id="KW-0201">Cytochrome c-type biogenesis</keyword>
<feature type="chain" id="PRO_5011810585" description="Cytochrome c-type biogenesis protein" evidence="9">
    <location>
        <begin position="25"/>
        <end position="165"/>
    </location>
</feature>
<feature type="transmembrane region" description="Helical" evidence="9">
    <location>
        <begin position="108"/>
        <end position="129"/>
    </location>
</feature>
<organism evidence="11 12">
    <name type="scientific">Insolitispirillum peregrinum</name>
    <dbReference type="NCBI Taxonomy" id="80876"/>
    <lineage>
        <taxon>Bacteria</taxon>
        <taxon>Pseudomonadati</taxon>
        <taxon>Pseudomonadota</taxon>
        <taxon>Alphaproteobacteria</taxon>
        <taxon>Rhodospirillales</taxon>
        <taxon>Novispirillaceae</taxon>
        <taxon>Insolitispirillum</taxon>
    </lineage>
</organism>
<dbReference type="EMBL" id="FTOA01000002">
    <property type="protein sequence ID" value="SIS49682.1"/>
    <property type="molecule type" value="Genomic_DNA"/>
</dbReference>
<dbReference type="GO" id="GO:0046872">
    <property type="term" value="F:metal ion binding"/>
    <property type="evidence" value="ECO:0007669"/>
    <property type="project" value="UniProtKB-KW"/>
</dbReference>
<evidence type="ECO:0000256" key="9">
    <source>
        <dbReference type="RuleBase" id="RU364112"/>
    </source>
</evidence>
<name>A0A1N7JJZ0_9PROT</name>
<evidence type="ECO:0000256" key="3">
    <source>
        <dbReference type="ARBA" id="ARBA00022723"/>
    </source>
</evidence>
<dbReference type="AlphaFoldDB" id="A0A1N7JJZ0"/>
<dbReference type="STRING" id="80876.SAMN05421779_102345"/>
<evidence type="ECO:0000313" key="12">
    <source>
        <dbReference type="Proteomes" id="UP000185678"/>
    </source>
</evidence>
<evidence type="ECO:0000256" key="7">
    <source>
        <dbReference type="ARBA" id="ARBA00037230"/>
    </source>
</evidence>
<dbReference type="GO" id="GO:0017004">
    <property type="term" value="P:cytochrome complex assembly"/>
    <property type="evidence" value="ECO:0007669"/>
    <property type="project" value="UniProtKB-KW"/>
</dbReference>
<dbReference type="GO" id="GO:0005886">
    <property type="term" value="C:plasma membrane"/>
    <property type="evidence" value="ECO:0007669"/>
    <property type="project" value="TreeGrafter"/>
</dbReference>
<evidence type="ECO:0000313" key="11">
    <source>
        <dbReference type="EMBL" id="SIS49682.1"/>
    </source>
</evidence>
<proteinExistence type="inferred from homology"/>
<dbReference type="InterPro" id="IPR005616">
    <property type="entry name" value="CcmH/CycL/Ccl2/NrfF_N"/>
</dbReference>
<dbReference type="OrthoDB" id="9804975at2"/>
<dbReference type="InterPro" id="IPR038297">
    <property type="entry name" value="CcmH/CycL/NrfF/Ccl2_sf"/>
</dbReference>
<keyword evidence="9" id="KW-1133">Transmembrane helix</keyword>
<keyword evidence="4 9" id="KW-0732">Signal</keyword>
<comment type="function">
    <text evidence="7">Required for the biogenesis of c-type cytochromes. Possible subunit of a heme lyase.</text>
</comment>
<dbReference type="PANTHER" id="PTHR47870">
    <property type="entry name" value="CYTOCHROME C-TYPE BIOGENESIS PROTEIN CCMH"/>
    <property type="match status" value="1"/>
</dbReference>
<evidence type="ECO:0000256" key="6">
    <source>
        <dbReference type="ARBA" id="ARBA00023004"/>
    </source>
</evidence>
<dbReference type="CDD" id="cd16378">
    <property type="entry name" value="CcmH_N"/>
    <property type="match status" value="1"/>
</dbReference>
<keyword evidence="9" id="KW-0812">Transmembrane</keyword>
<keyword evidence="6 9" id="KW-0408">Iron</keyword>
<keyword evidence="3 9" id="KW-0479">Metal-binding</keyword>
<evidence type="ECO:0000256" key="4">
    <source>
        <dbReference type="ARBA" id="ARBA00022729"/>
    </source>
</evidence>
<reference evidence="11 12" key="1">
    <citation type="submission" date="2017-01" db="EMBL/GenBank/DDBJ databases">
        <authorList>
            <person name="Mah S.A."/>
            <person name="Swanson W.J."/>
            <person name="Moy G.W."/>
            <person name="Vacquier V.D."/>
        </authorList>
    </citation>
    <scope>NUCLEOTIDE SEQUENCE [LARGE SCALE GENOMIC DNA]</scope>
    <source>
        <strain evidence="11 12">DSM 11589</strain>
    </source>
</reference>
<dbReference type="PANTHER" id="PTHR47870:SF1">
    <property type="entry name" value="CYTOCHROME C-TYPE BIOGENESIS PROTEIN CCMH"/>
    <property type="match status" value="1"/>
</dbReference>
<dbReference type="Proteomes" id="UP000185678">
    <property type="component" value="Unassembled WGS sequence"/>
</dbReference>
<dbReference type="InterPro" id="IPR051263">
    <property type="entry name" value="C-type_cytochrome_biogenesis"/>
</dbReference>
<dbReference type="RefSeq" id="WP_076399220.1">
    <property type="nucleotide sequence ID" value="NZ_FTOA01000002.1"/>
</dbReference>
<dbReference type="Gene3D" id="1.10.8.640">
    <property type="entry name" value="Cytochrome C biogenesis protein"/>
    <property type="match status" value="1"/>
</dbReference>